<dbReference type="EMBL" id="QVIA01000013">
    <property type="protein sequence ID" value="RGC31281.1"/>
    <property type="molecule type" value="Genomic_DNA"/>
</dbReference>
<dbReference type="AlphaFoldDB" id="A0A3E2WW60"/>
<dbReference type="InterPro" id="IPR012925">
    <property type="entry name" value="TipAS_dom"/>
</dbReference>
<accession>A0A3E2WW60</accession>
<evidence type="ECO:0000259" key="2">
    <source>
        <dbReference type="PROSITE" id="PS50937"/>
    </source>
</evidence>
<organism evidence="3 4">
    <name type="scientific">Hungatella hathewayi</name>
    <dbReference type="NCBI Taxonomy" id="154046"/>
    <lineage>
        <taxon>Bacteria</taxon>
        <taxon>Bacillati</taxon>
        <taxon>Bacillota</taxon>
        <taxon>Clostridia</taxon>
        <taxon>Lachnospirales</taxon>
        <taxon>Lachnospiraceae</taxon>
        <taxon>Hungatella</taxon>
    </lineage>
</organism>
<reference evidence="3 4" key="1">
    <citation type="submission" date="2018-08" db="EMBL/GenBank/DDBJ databases">
        <title>A genome reference for cultivated species of the human gut microbiota.</title>
        <authorList>
            <person name="Zou Y."/>
            <person name="Xue W."/>
            <person name="Luo G."/>
        </authorList>
    </citation>
    <scope>NUCLEOTIDE SEQUENCE [LARGE SCALE GENOMIC DNA]</scope>
    <source>
        <strain evidence="3 4">AF19-21</strain>
    </source>
</reference>
<keyword evidence="1" id="KW-0238">DNA-binding</keyword>
<evidence type="ECO:0000313" key="4">
    <source>
        <dbReference type="Proteomes" id="UP000261111"/>
    </source>
</evidence>
<dbReference type="PROSITE" id="PS50937">
    <property type="entry name" value="HTH_MERR_2"/>
    <property type="match status" value="1"/>
</dbReference>
<comment type="caution">
    <text evidence="3">The sequence shown here is derived from an EMBL/GenBank/DDBJ whole genome shotgun (WGS) entry which is preliminary data.</text>
</comment>
<dbReference type="Pfam" id="PF13411">
    <property type="entry name" value="MerR_1"/>
    <property type="match status" value="1"/>
</dbReference>
<name>A0A3E2WW60_9FIRM</name>
<sequence>MRTVKEVASLSGISVRTLQYYDEIGVFKPTKVTDAGYRLYDDEALKTLQQILFFKELDFPLKDIKAIMEDPHYDKLKAFKKQKELLKVKRDRITKLLSLLEKLEKGEACMSFEEFDLSEYIQMLEDFKQENTEEVVRHWGSVENFDQFISKMKEDDVQIAEMAIKQYGSVAKYTEAMKHSMEHFSENMEKMEQIKKSGYIEKNEALNAKLYEDITRDPKSEEVQSILDEIIKLGQETRPDVDQGEHYWEMMIDWYLHKESLIAAMDKRYGAGASRYMGEALQYYFRNEI</sequence>
<gene>
    <name evidence="3" type="ORF">DWX41_12975</name>
</gene>
<dbReference type="GO" id="GO:0003700">
    <property type="term" value="F:DNA-binding transcription factor activity"/>
    <property type="evidence" value="ECO:0007669"/>
    <property type="project" value="InterPro"/>
</dbReference>
<evidence type="ECO:0000313" key="3">
    <source>
        <dbReference type="EMBL" id="RGC31281.1"/>
    </source>
</evidence>
<dbReference type="CDD" id="cd01106">
    <property type="entry name" value="HTH_TipAL-Mta"/>
    <property type="match status" value="1"/>
</dbReference>
<proteinExistence type="predicted"/>
<dbReference type="InterPro" id="IPR009061">
    <property type="entry name" value="DNA-bd_dom_put_sf"/>
</dbReference>
<evidence type="ECO:0000256" key="1">
    <source>
        <dbReference type="ARBA" id="ARBA00023125"/>
    </source>
</evidence>
<dbReference type="Proteomes" id="UP000261111">
    <property type="component" value="Unassembled WGS sequence"/>
</dbReference>
<dbReference type="PANTHER" id="PTHR30204:SF90">
    <property type="entry name" value="HTH-TYPE TRANSCRIPTIONAL ACTIVATOR MTA"/>
    <property type="match status" value="1"/>
</dbReference>
<dbReference type="SMART" id="SM00422">
    <property type="entry name" value="HTH_MERR"/>
    <property type="match status" value="1"/>
</dbReference>
<dbReference type="GeneID" id="93332317"/>
<dbReference type="PANTHER" id="PTHR30204">
    <property type="entry name" value="REDOX-CYCLING DRUG-SENSING TRANSCRIPTIONAL ACTIVATOR SOXR"/>
    <property type="match status" value="1"/>
</dbReference>
<dbReference type="InterPro" id="IPR000551">
    <property type="entry name" value="MerR-type_HTH_dom"/>
</dbReference>
<dbReference type="InterPro" id="IPR047057">
    <property type="entry name" value="MerR_fam"/>
</dbReference>
<dbReference type="Gene3D" id="1.10.1660.10">
    <property type="match status" value="1"/>
</dbReference>
<dbReference type="SUPFAM" id="SSF46955">
    <property type="entry name" value="Putative DNA-binding domain"/>
    <property type="match status" value="1"/>
</dbReference>
<protein>
    <submittedName>
        <fullName evidence="3">MerR family transcriptional regulator</fullName>
    </submittedName>
</protein>
<dbReference type="GO" id="GO:0003677">
    <property type="term" value="F:DNA binding"/>
    <property type="evidence" value="ECO:0007669"/>
    <property type="project" value="UniProtKB-KW"/>
</dbReference>
<dbReference type="Pfam" id="PF07739">
    <property type="entry name" value="TipAS"/>
    <property type="match status" value="1"/>
</dbReference>
<feature type="domain" description="HTH merR-type" evidence="2">
    <location>
        <begin position="1"/>
        <end position="70"/>
    </location>
</feature>
<dbReference type="RefSeq" id="WP_025654437.1">
    <property type="nucleotide sequence ID" value="NZ_QVIA01000013.1"/>
</dbReference>